<feature type="transmembrane region" description="Helical" evidence="2">
    <location>
        <begin position="33"/>
        <end position="54"/>
    </location>
</feature>
<dbReference type="Proteomes" id="UP000612362">
    <property type="component" value="Unassembled WGS sequence"/>
</dbReference>
<keyword evidence="2" id="KW-0812">Transmembrane</keyword>
<protein>
    <submittedName>
        <fullName evidence="3">Uncharacterized protein</fullName>
    </submittedName>
</protein>
<organism evidence="3 4">
    <name type="scientific">Ktedonospora formicarum</name>
    <dbReference type="NCBI Taxonomy" id="2778364"/>
    <lineage>
        <taxon>Bacteria</taxon>
        <taxon>Bacillati</taxon>
        <taxon>Chloroflexota</taxon>
        <taxon>Ktedonobacteria</taxon>
        <taxon>Ktedonobacterales</taxon>
        <taxon>Ktedonobacteraceae</taxon>
        <taxon>Ktedonospora</taxon>
    </lineage>
</organism>
<gene>
    <name evidence="3" type="ORF">KSX_69770</name>
</gene>
<keyword evidence="2" id="KW-1133">Transmembrane helix</keyword>
<evidence type="ECO:0000256" key="2">
    <source>
        <dbReference type="SAM" id="Phobius"/>
    </source>
</evidence>
<evidence type="ECO:0000313" key="4">
    <source>
        <dbReference type="Proteomes" id="UP000612362"/>
    </source>
</evidence>
<reference evidence="3" key="1">
    <citation type="submission" date="2020-10" db="EMBL/GenBank/DDBJ databases">
        <title>Taxonomic study of unclassified bacteria belonging to the class Ktedonobacteria.</title>
        <authorList>
            <person name="Yabe S."/>
            <person name="Wang C.M."/>
            <person name="Zheng Y."/>
            <person name="Sakai Y."/>
            <person name="Cavaletti L."/>
            <person name="Monciardini P."/>
            <person name="Donadio S."/>
        </authorList>
    </citation>
    <scope>NUCLEOTIDE SEQUENCE</scope>
    <source>
        <strain evidence="3">SOSP1-1</strain>
    </source>
</reference>
<dbReference type="EMBL" id="BNJF01000004">
    <property type="protein sequence ID" value="GHO48814.1"/>
    <property type="molecule type" value="Genomic_DNA"/>
</dbReference>
<feature type="region of interest" description="Disordered" evidence="1">
    <location>
        <begin position="1"/>
        <end position="29"/>
    </location>
</feature>
<dbReference type="RefSeq" id="WP_220197984.1">
    <property type="nucleotide sequence ID" value="NZ_BNJF01000004.1"/>
</dbReference>
<dbReference type="AlphaFoldDB" id="A0A8J3IB39"/>
<evidence type="ECO:0000313" key="3">
    <source>
        <dbReference type="EMBL" id="GHO48814.1"/>
    </source>
</evidence>
<proteinExistence type="predicted"/>
<evidence type="ECO:0000256" key="1">
    <source>
        <dbReference type="SAM" id="MobiDB-lite"/>
    </source>
</evidence>
<sequence length="78" mass="8446">MADIHPDPHANSPIGDTPRRKPDHGSTTGAPRWVKVFVIIVIILVVLFVILHLTGNGFGNHMHMSINIPISTHGGLPL</sequence>
<accession>A0A8J3IB39</accession>
<keyword evidence="4" id="KW-1185">Reference proteome</keyword>
<keyword evidence="2" id="KW-0472">Membrane</keyword>
<name>A0A8J3IB39_9CHLR</name>
<comment type="caution">
    <text evidence="3">The sequence shown here is derived from an EMBL/GenBank/DDBJ whole genome shotgun (WGS) entry which is preliminary data.</text>
</comment>